<sequence>MFVHEVTDLSGGHTRLPSNRKTGRKFHFYPGRKLSHGYLLLLLCKYLENMIKLIKLLKFINFGKIREHKGFL</sequence>
<name>U9SG29_RHIID</name>
<gene>
    <name evidence="1" type="ORF">GLOINDRAFT_341542</name>
</gene>
<accession>U9SG29</accession>
<protein>
    <submittedName>
        <fullName evidence="1">Uncharacterized protein</fullName>
    </submittedName>
</protein>
<reference evidence="1" key="1">
    <citation type="submission" date="2013-07" db="EMBL/GenBank/DDBJ databases">
        <title>The genome of an arbuscular mycorrhizal fungus provides insights into the evolution of the oldest plant symbiosis.</title>
        <authorList>
            <consortium name="DOE Joint Genome Institute"/>
            <person name="Tisserant E."/>
            <person name="Malbreil M."/>
            <person name="Kuo A."/>
            <person name="Kohler A."/>
            <person name="Symeonidi A."/>
            <person name="Balestrini R."/>
            <person name="Charron P."/>
            <person name="Duensing N."/>
            <person name="Frei-dit-Frey N."/>
            <person name="Gianinazzi-Pearson V."/>
            <person name="Gilbert B."/>
            <person name="Handa Y."/>
            <person name="Hijri M."/>
            <person name="Kaul R."/>
            <person name="Kawaguchi M."/>
            <person name="Krajinski F."/>
            <person name="Lammers P."/>
            <person name="Lapierre D."/>
            <person name="Masclaux F.G."/>
            <person name="Murat C."/>
            <person name="Morin E."/>
            <person name="Ndikumana S."/>
            <person name="Pagni M."/>
            <person name="Petitpierre D."/>
            <person name="Requena N."/>
            <person name="Rosikiewicz P."/>
            <person name="Riley R."/>
            <person name="Saito K."/>
            <person name="San Clemente H."/>
            <person name="Shapiro H."/>
            <person name="van Tuinen D."/>
            <person name="Becard G."/>
            <person name="Bonfante P."/>
            <person name="Paszkowski U."/>
            <person name="Shachar-Hill Y."/>
            <person name="Young J.P."/>
            <person name="Sanders I.R."/>
            <person name="Henrissat B."/>
            <person name="Rensing S.A."/>
            <person name="Grigoriev I.V."/>
            <person name="Corradi N."/>
            <person name="Roux C."/>
            <person name="Martin F."/>
        </authorList>
    </citation>
    <scope>NUCLEOTIDE SEQUENCE</scope>
    <source>
        <strain evidence="1">DAOM 197198</strain>
    </source>
</reference>
<dbReference type="EMBL" id="KI301701">
    <property type="protein sequence ID" value="ERZ94848.1"/>
    <property type="molecule type" value="Genomic_DNA"/>
</dbReference>
<dbReference type="HOGENOM" id="CLU_2723504_0_0_1"/>
<evidence type="ECO:0000313" key="1">
    <source>
        <dbReference type="EMBL" id="ERZ94848.1"/>
    </source>
</evidence>
<proteinExistence type="predicted"/>
<organism evidence="1">
    <name type="scientific">Rhizophagus irregularis (strain DAOM 181602 / DAOM 197198 / MUCL 43194)</name>
    <name type="common">Arbuscular mycorrhizal fungus</name>
    <name type="synonym">Glomus intraradices</name>
    <dbReference type="NCBI Taxonomy" id="747089"/>
    <lineage>
        <taxon>Eukaryota</taxon>
        <taxon>Fungi</taxon>
        <taxon>Fungi incertae sedis</taxon>
        <taxon>Mucoromycota</taxon>
        <taxon>Glomeromycotina</taxon>
        <taxon>Glomeromycetes</taxon>
        <taxon>Glomerales</taxon>
        <taxon>Glomeraceae</taxon>
        <taxon>Rhizophagus</taxon>
    </lineage>
</organism>
<dbReference type="AlphaFoldDB" id="U9SG29"/>